<gene>
    <name evidence="2" type="ORF">FSB73_04405</name>
</gene>
<dbReference type="PANTHER" id="PTHR43677">
    <property type="entry name" value="SHORT-CHAIN DEHYDROGENASE/REDUCTASE"/>
    <property type="match status" value="1"/>
</dbReference>
<sequence length="327" mass="34549">MKAVVMYPDALAPVISERKAPTMGDVHEGQLLIKVKAAAIKNLDISKAMGKHYSSRSLLQPEGQIIGTDGVGVTSEGNKVYGFSKGGVLAEYALIDKSLSVPVPAALDEATAAAIPNAVMGSAMALLFRAGLKAGETVLINGATGVTGRMAIQVAKHYGAGSIIVTGRNQDVWPQLQALGADKWITLTEEGASLTQAIRRQHSETPIDVVLDYLWGPSASAILDGLKGDGDFGHPVRYVSIGGMAGDRIALSSSILRSTPLTLMGSGLGSWSKQEVGKLIQEILPTFFQLAVEQKLTLITNEYKLEDISAMWNAKLPSGIRAVVRLS</sequence>
<dbReference type="InterPro" id="IPR011032">
    <property type="entry name" value="GroES-like_sf"/>
</dbReference>
<protein>
    <submittedName>
        <fullName evidence="2">Zinc-binding alcohol dehydrogenase family protein</fullName>
    </submittedName>
</protein>
<dbReference type="PANTHER" id="PTHR43677:SF11">
    <property type="entry name" value="ZINC-CONTAINING ALCOHOL DEHYDROGENASE"/>
    <property type="match status" value="1"/>
</dbReference>
<dbReference type="RefSeq" id="WP_146780289.1">
    <property type="nucleotide sequence ID" value="NZ_CP042434.1"/>
</dbReference>
<dbReference type="InterPro" id="IPR051397">
    <property type="entry name" value="Zn-ADH-like_protein"/>
</dbReference>
<organism evidence="2 3">
    <name type="scientific">Arachidicoccus ginsenosidivorans</name>
    <dbReference type="NCBI Taxonomy" id="496057"/>
    <lineage>
        <taxon>Bacteria</taxon>
        <taxon>Pseudomonadati</taxon>
        <taxon>Bacteroidota</taxon>
        <taxon>Chitinophagia</taxon>
        <taxon>Chitinophagales</taxon>
        <taxon>Chitinophagaceae</taxon>
        <taxon>Arachidicoccus</taxon>
    </lineage>
</organism>
<name>A0A5B8VHR4_9BACT</name>
<accession>A0A5B8VHR4</accession>
<evidence type="ECO:0000259" key="1">
    <source>
        <dbReference type="SMART" id="SM00829"/>
    </source>
</evidence>
<dbReference type="InterPro" id="IPR020843">
    <property type="entry name" value="ER"/>
</dbReference>
<dbReference type="GO" id="GO:0016491">
    <property type="term" value="F:oxidoreductase activity"/>
    <property type="evidence" value="ECO:0007669"/>
    <property type="project" value="InterPro"/>
</dbReference>
<dbReference type="Proteomes" id="UP000321291">
    <property type="component" value="Chromosome"/>
</dbReference>
<dbReference type="InterPro" id="IPR013149">
    <property type="entry name" value="ADH-like_C"/>
</dbReference>
<proteinExistence type="predicted"/>
<dbReference type="KEGG" id="agi:FSB73_04405"/>
<dbReference type="Gene3D" id="3.90.180.10">
    <property type="entry name" value="Medium-chain alcohol dehydrogenases, catalytic domain"/>
    <property type="match status" value="1"/>
</dbReference>
<feature type="domain" description="Enoyl reductase (ER)" evidence="1">
    <location>
        <begin position="8"/>
        <end position="324"/>
    </location>
</feature>
<dbReference type="SUPFAM" id="SSF50129">
    <property type="entry name" value="GroES-like"/>
    <property type="match status" value="1"/>
</dbReference>
<keyword evidence="3" id="KW-1185">Reference proteome</keyword>
<dbReference type="Gene3D" id="3.40.50.720">
    <property type="entry name" value="NAD(P)-binding Rossmann-like Domain"/>
    <property type="match status" value="1"/>
</dbReference>
<dbReference type="EMBL" id="CP042434">
    <property type="protein sequence ID" value="QEC71030.1"/>
    <property type="molecule type" value="Genomic_DNA"/>
</dbReference>
<dbReference type="Pfam" id="PF00107">
    <property type="entry name" value="ADH_zinc_N"/>
    <property type="match status" value="1"/>
</dbReference>
<evidence type="ECO:0000313" key="3">
    <source>
        <dbReference type="Proteomes" id="UP000321291"/>
    </source>
</evidence>
<dbReference type="InterPro" id="IPR036291">
    <property type="entry name" value="NAD(P)-bd_dom_sf"/>
</dbReference>
<reference evidence="2 3" key="1">
    <citation type="journal article" date="2017" name="Int. J. Syst. Evol. Microbiol.">
        <title>Arachidicoccus ginsenosidivorans sp. nov., with ginsenoside-converting activity isolated from ginseng cultivating soil.</title>
        <authorList>
            <person name="Siddiqi M.Z."/>
            <person name="Aslam Z."/>
            <person name="Im W.T."/>
        </authorList>
    </citation>
    <scope>NUCLEOTIDE SEQUENCE [LARGE SCALE GENOMIC DNA]</scope>
    <source>
        <strain evidence="2 3">Gsoil 809</strain>
    </source>
</reference>
<dbReference type="SUPFAM" id="SSF51735">
    <property type="entry name" value="NAD(P)-binding Rossmann-fold domains"/>
    <property type="match status" value="1"/>
</dbReference>
<dbReference type="AlphaFoldDB" id="A0A5B8VHR4"/>
<dbReference type="OrthoDB" id="9787435at2"/>
<evidence type="ECO:0000313" key="2">
    <source>
        <dbReference type="EMBL" id="QEC71030.1"/>
    </source>
</evidence>
<dbReference type="SMART" id="SM00829">
    <property type="entry name" value="PKS_ER"/>
    <property type="match status" value="1"/>
</dbReference>